<keyword evidence="2" id="KW-1185">Reference proteome</keyword>
<proteinExistence type="predicted"/>
<sequence length="247" mass="27680">MAHLDKHNRLIGGLGNLVFKQVNGKTIVQLKPGKNNVKQTKRSKQSASDFGTASRTTKCLSVSLRSLFQHYYDGQMFNRFRKTVYQAMLSNTEILKGQKNLWESDSSLLDDFEFNLASLYSDYSTITCNSQLTSAQEIKLDIAAFNPKTQLKWPATAQKAKLCFLVSTYAKEDFMPLASLAFKVEVNRNSAPLSAQNFLTDPLPSPCFVLISTCVLYFKEDPVLGPISLNHKTLHPAKIEKAFRVVG</sequence>
<evidence type="ECO:0000313" key="1">
    <source>
        <dbReference type="EMBL" id="MBW2962950.1"/>
    </source>
</evidence>
<accession>A0ABS6W507</accession>
<reference evidence="1 2" key="1">
    <citation type="submission" date="2021-07" db="EMBL/GenBank/DDBJ databases">
        <title>Mesonia aestuariivivens sp. nov., isolated from a tidal flat.</title>
        <authorList>
            <person name="Kim Y.-O."/>
            <person name="Yoon J.-H."/>
        </authorList>
    </citation>
    <scope>NUCLEOTIDE SEQUENCE [LARGE SCALE GENOMIC DNA]</scope>
    <source>
        <strain evidence="1 2">JHPTF-M18</strain>
    </source>
</reference>
<evidence type="ECO:0000313" key="2">
    <source>
        <dbReference type="Proteomes" id="UP000719267"/>
    </source>
</evidence>
<dbReference type="RefSeq" id="WP_219041233.1">
    <property type="nucleotide sequence ID" value="NZ_JAHWDF010000022.1"/>
</dbReference>
<gene>
    <name evidence="1" type="ORF">KW502_14265</name>
</gene>
<dbReference type="Proteomes" id="UP000719267">
    <property type="component" value="Unassembled WGS sequence"/>
</dbReference>
<organism evidence="1 2">
    <name type="scientific">Mesonia aestuariivivens</name>
    <dbReference type="NCBI Taxonomy" id="2796128"/>
    <lineage>
        <taxon>Bacteria</taxon>
        <taxon>Pseudomonadati</taxon>
        <taxon>Bacteroidota</taxon>
        <taxon>Flavobacteriia</taxon>
        <taxon>Flavobacteriales</taxon>
        <taxon>Flavobacteriaceae</taxon>
        <taxon>Mesonia</taxon>
    </lineage>
</organism>
<name>A0ABS6W507_9FLAO</name>
<protein>
    <submittedName>
        <fullName evidence="1">Uncharacterized protein</fullName>
    </submittedName>
</protein>
<dbReference type="EMBL" id="JAHWDF010000022">
    <property type="protein sequence ID" value="MBW2962950.1"/>
    <property type="molecule type" value="Genomic_DNA"/>
</dbReference>
<comment type="caution">
    <text evidence="1">The sequence shown here is derived from an EMBL/GenBank/DDBJ whole genome shotgun (WGS) entry which is preliminary data.</text>
</comment>